<keyword evidence="2" id="KW-1133">Transmembrane helix</keyword>
<dbReference type="Pfam" id="PF06541">
    <property type="entry name" value="ABC_trans_CmpB"/>
    <property type="match status" value="1"/>
</dbReference>
<dbReference type="RefSeq" id="WP_013281408.1">
    <property type="nucleotide sequence ID" value="NC_014387.1"/>
</dbReference>
<evidence type="ECO:0000256" key="1">
    <source>
        <dbReference type="SAM" id="Coils"/>
    </source>
</evidence>
<dbReference type="Proteomes" id="UP000001299">
    <property type="component" value="Chromosome 1"/>
</dbReference>
<dbReference type="HOGENOM" id="CLU_055257_0_0_9"/>
<gene>
    <name evidence="3" type="ordered locus">bpr_I2020</name>
</gene>
<dbReference type="KEGG" id="bpb:bpr_I2020"/>
<protein>
    <recommendedName>
        <fullName evidence="5">ABC-transporter type IV</fullName>
    </recommendedName>
</protein>
<feature type="transmembrane region" description="Helical" evidence="2">
    <location>
        <begin position="69"/>
        <end position="89"/>
    </location>
</feature>
<name>E0RYQ9_BUTPB</name>
<dbReference type="EMBL" id="CP001810">
    <property type="protein sequence ID" value="ADL34754.1"/>
    <property type="molecule type" value="Genomic_DNA"/>
</dbReference>
<proteinExistence type="predicted"/>
<feature type="transmembrane region" description="Helical" evidence="2">
    <location>
        <begin position="110"/>
        <end position="130"/>
    </location>
</feature>
<evidence type="ECO:0000256" key="2">
    <source>
        <dbReference type="SAM" id="Phobius"/>
    </source>
</evidence>
<sequence>MFNYNPPQWLFLFYFYSFCGWCWESVYVSVLEKRVVNRGFMRGPFLPLYGCGGIMMLVVSKPFYDNFLLVYIAGCIGATVLEYLTGVIMETLFKVRYWTYDHKKFNYKGYICLESSLFWGVCTVVFSHFLQLPIEKVLLMLPMGFVSVTTTVLTMLVSCDFMIAFKTALELRDFLMYMDKAKEELRRMQKRLDVLIAFKGEDVKEGIGSKIGGIGNSISSRVEGLSAGISSGIDVLGASLEKSFAALREKIMLNPADYVISAREEAAELYAKYRIIMDRLTPSPVRNFFEWYKERTIMGNPTMSSAKFSFSMEEIKNKVCERYKRTGDLEAKDNDVENAG</sequence>
<dbReference type="eggNOG" id="COG4905">
    <property type="taxonomic scope" value="Bacteria"/>
</dbReference>
<feature type="transmembrane region" description="Helical" evidence="2">
    <location>
        <begin position="43"/>
        <end position="63"/>
    </location>
</feature>
<keyword evidence="1" id="KW-0175">Coiled coil</keyword>
<reference evidence="3 4" key="1">
    <citation type="journal article" date="2010" name="PLoS ONE">
        <title>The glycobiome of the rumen bacterium Butyrivibrio proteoclasticus B316(T) highlights adaptation to a polysaccharide-rich environment.</title>
        <authorList>
            <person name="Kelly W.J."/>
            <person name="Leahy S.C."/>
            <person name="Altermann E."/>
            <person name="Yeoman C.J."/>
            <person name="Dunne J.C."/>
            <person name="Kong Z."/>
            <person name="Pacheco D.M."/>
            <person name="Li D."/>
            <person name="Noel S.J."/>
            <person name="Moon C.D."/>
            <person name="Cookson A.L."/>
            <person name="Attwood G.T."/>
        </authorList>
    </citation>
    <scope>NUCLEOTIDE SEQUENCE [LARGE SCALE GENOMIC DNA]</scope>
    <source>
        <strain evidence="4">ATCC 51982 / DSM 14932 / B316</strain>
    </source>
</reference>
<feature type="coiled-coil region" evidence="1">
    <location>
        <begin position="171"/>
        <end position="198"/>
    </location>
</feature>
<organism evidence="3 4">
    <name type="scientific">Butyrivibrio proteoclasticus (strain ATCC 51982 / DSM 14932 / B316)</name>
    <name type="common">Clostridium proteoclasticum</name>
    <dbReference type="NCBI Taxonomy" id="515622"/>
    <lineage>
        <taxon>Bacteria</taxon>
        <taxon>Bacillati</taxon>
        <taxon>Bacillota</taxon>
        <taxon>Clostridia</taxon>
        <taxon>Lachnospirales</taxon>
        <taxon>Lachnospiraceae</taxon>
        <taxon>Butyrivibrio</taxon>
    </lineage>
</organism>
<feature type="transmembrane region" description="Helical" evidence="2">
    <location>
        <begin position="142"/>
        <end position="165"/>
    </location>
</feature>
<dbReference type="AlphaFoldDB" id="E0RYQ9"/>
<evidence type="ECO:0008006" key="5">
    <source>
        <dbReference type="Google" id="ProtNLM"/>
    </source>
</evidence>
<feature type="transmembrane region" description="Helical" evidence="2">
    <location>
        <begin position="12"/>
        <end position="31"/>
    </location>
</feature>
<accession>E0RYQ9</accession>
<dbReference type="InterPro" id="IPR010540">
    <property type="entry name" value="CmpB_TMEM229"/>
</dbReference>
<keyword evidence="2" id="KW-0812">Transmembrane</keyword>
<dbReference type="STRING" id="515622.bpr_I2020"/>
<keyword evidence="2" id="KW-0472">Membrane</keyword>
<evidence type="ECO:0000313" key="3">
    <source>
        <dbReference type="EMBL" id="ADL34754.1"/>
    </source>
</evidence>
<keyword evidence="4" id="KW-1185">Reference proteome</keyword>
<evidence type="ECO:0000313" key="4">
    <source>
        <dbReference type="Proteomes" id="UP000001299"/>
    </source>
</evidence>